<evidence type="ECO:0000256" key="1">
    <source>
        <dbReference type="SAM" id="MobiDB-lite"/>
    </source>
</evidence>
<gene>
    <name evidence="2" type="ORF">CSIM01_07882</name>
</gene>
<protein>
    <submittedName>
        <fullName evidence="2">Uncharacterized protein</fullName>
    </submittedName>
</protein>
<accession>A0A135TV93</accession>
<evidence type="ECO:0000313" key="3">
    <source>
        <dbReference type="Proteomes" id="UP000070328"/>
    </source>
</evidence>
<comment type="caution">
    <text evidence="2">The sequence shown here is derived from an EMBL/GenBank/DDBJ whole genome shotgun (WGS) entry which is preliminary data.</text>
</comment>
<name>A0A135TV93_9PEZI</name>
<dbReference type="Proteomes" id="UP000070328">
    <property type="component" value="Unassembled WGS sequence"/>
</dbReference>
<proteinExistence type="predicted"/>
<keyword evidence="3" id="KW-1185">Reference proteome</keyword>
<dbReference type="EMBL" id="JFBX01000049">
    <property type="protein sequence ID" value="KXH52063.1"/>
    <property type="molecule type" value="Genomic_DNA"/>
</dbReference>
<feature type="region of interest" description="Disordered" evidence="1">
    <location>
        <begin position="28"/>
        <end position="51"/>
    </location>
</feature>
<feature type="region of interest" description="Disordered" evidence="1">
    <location>
        <begin position="89"/>
        <end position="109"/>
    </location>
</feature>
<dbReference type="AlphaFoldDB" id="A0A135TV93"/>
<sequence>MPSDISSTPASRCLPLHLTAPHDTYATCRQQKRQREMDTERGQRKSRGQLLHLCSPSQRKLRARHLTPLHLPVTHSHPPLLLSLLSPQDVSPHRHLSDSSIALAYPTTA</sequence>
<organism evidence="2 3">
    <name type="scientific">Colletotrichum simmondsii</name>
    <dbReference type="NCBI Taxonomy" id="703756"/>
    <lineage>
        <taxon>Eukaryota</taxon>
        <taxon>Fungi</taxon>
        <taxon>Dikarya</taxon>
        <taxon>Ascomycota</taxon>
        <taxon>Pezizomycotina</taxon>
        <taxon>Sordariomycetes</taxon>
        <taxon>Hypocreomycetidae</taxon>
        <taxon>Glomerellales</taxon>
        <taxon>Glomerellaceae</taxon>
        <taxon>Colletotrichum</taxon>
        <taxon>Colletotrichum acutatum species complex</taxon>
    </lineage>
</organism>
<evidence type="ECO:0000313" key="2">
    <source>
        <dbReference type="EMBL" id="KXH52063.1"/>
    </source>
</evidence>
<reference evidence="2 3" key="1">
    <citation type="submission" date="2014-02" db="EMBL/GenBank/DDBJ databases">
        <title>The genome sequence of Colletotrichum simmondsii CBS122122.</title>
        <authorList>
            <person name="Baroncelli R."/>
            <person name="Thon M.R."/>
        </authorList>
    </citation>
    <scope>NUCLEOTIDE SEQUENCE [LARGE SCALE GENOMIC DNA]</scope>
    <source>
        <strain evidence="2 3">CBS122122</strain>
    </source>
</reference>
<feature type="compositionally biased region" description="Basic and acidic residues" evidence="1">
    <location>
        <begin position="33"/>
        <end position="43"/>
    </location>
</feature>